<evidence type="ECO:0000259" key="4">
    <source>
        <dbReference type="PROSITE" id="PS50011"/>
    </source>
</evidence>
<dbReference type="GO" id="GO:0016020">
    <property type="term" value="C:membrane"/>
    <property type="evidence" value="ECO:0007669"/>
    <property type="project" value="UniProtKB-SubCell"/>
</dbReference>
<dbReference type="PANTHER" id="PTHR47985">
    <property type="entry name" value="OS07G0668900 PROTEIN"/>
    <property type="match status" value="1"/>
</dbReference>
<keyword evidence="3" id="KW-0472">Membrane</keyword>
<dbReference type="InterPro" id="IPR000719">
    <property type="entry name" value="Prot_kinase_dom"/>
</dbReference>
<comment type="caution">
    <text evidence="5">The sequence shown here is derived from an EMBL/GenBank/DDBJ whole genome shotgun (WGS) entry which is preliminary data.</text>
</comment>
<dbReference type="SUPFAM" id="SSF56112">
    <property type="entry name" value="Protein kinase-like (PK-like)"/>
    <property type="match status" value="1"/>
</dbReference>
<dbReference type="PANTHER" id="PTHR47985:SF41">
    <property type="entry name" value="SERINE_THREONINE-PROTEIN KINASE PBL5-RELATED"/>
    <property type="match status" value="1"/>
</dbReference>
<dbReference type="AlphaFoldDB" id="A0AAD4RZT3"/>
<evidence type="ECO:0000313" key="5">
    <source>
        <dbReference type="EMBL" id="KAI3849848.1"/>
    </source>
</evidence>
<dbReference type="Gene3D" id="1.10.510.10">
    <property type="entry name" value="Transferase(Phosphotransferase) domain 1"/>
    <property type="match status" value="1"/>
</dbReference>
<keyword evidence="2" id="KW-0723">Serine/threonine-protein kinase</keyword>
<feature type="domain" description="Protein kinase" evidence="4">
    <location>
        <begin position="1"/>
        <end position="221"/>
    </location>
</feature>
<evidence type="ECO:0000256" key="3">
    <source>
        <dbReference type="ARBA" id="ARBA00023136"/>
    </source>
</evidence>
<organism evidence="5 6">
    <name type="scientific">Papaver atlanticum</name>
    <dbReference type="NCBI Taxonomy" id="357466"/>
    <lineage>
        <taxon>Eukaryota</taxon>
        <taxon>Viridiplantae</taxon>
        <taxon>Streptophyta</taxon>
        <taxon>Embryophyta</taxon>
        <taxon>Tracheophyta</taxon>
        <taxon>Spermatophyta</taxon>
        <taxon>Magnoliopsida</taxon>
        <taxon>Ranunculales</taxon>
        <taxon>Papaveraceae</taxon>
        <taxon>Papaveroideae</taxon>
        <taxon>Papaver</taxon>
    </lineage>
</organism>
<dbReference type="InterPro" id="IPR011009">
    <property type="entry name" value="Kinase-like_dom_sf"/>
</dbReference>
<evidence type="ECO:0000313" key="6">
    <source>
        <dbReference type="Proteomes" id="UP001202328"/>
    </source>
</evidence>
<keyword evidence="2" id="KW-0808">Transferase</keyword>
<dbReference type="Gene3D" id="3.30.200.20">
    <property type="entry name" value="Phosphorylase Kinase, domain 1"/>
    <property type="match status" value="1"/>
</dbReference>
<dbReference type="GO" id="GO:0005524">
    <property type="term" value="F:ATP binding"/>
    <property type="evidence" value="ECO:0007669"/>
    <property type="project" value="InterPro"/>
</dbReference>
<dbReference type="Proteomes" id="UP001202328">
    <property type="component" value="Unassembled WGS sequence"/>
</dbReference>
<evidence type="ECO:0000256" key="2">
    <source>
        <dbReference type="ARBA" id="ARBA00022527"/>
    </source>
</evidence>
<dbReference type="PROSITE" id="PS50011">
    <property type="entry name" value="PROTEIN_KINASE_DOM"/>
    <property type="match status" value="1"/>
</dbReference>
<gene>
    <name evidence="5" type="ORF">MKW98_026762</name>
</gene>
<comment type="subcellular location">
    <subcellularLocation>
        <location evidence="1">Membrane</location>
    </subcellularLocation>
</comment>
<keyword evidence="2" id="KW-0418">Kinase</keyword>
<proteinExistence type="predicted"/>
<reference evidence="5" key="1">
    <citation type="submission" date="2022-04" db="EMBL/GenBank/DDBJ databases">
        <title>A functionally conserved STORR gene fusion in Papaver species that diverged 16.8 million years ago.</title>
        <authorList>
            <person name="Catania T."/>
        </authorList>
    </citation>
    <scope>NUCLEOTIDE SEQUENCE</scope>
    <source>
        <strain evidence="5">S-188037</strain>
    </source>
</reference>
<name>A0AAD4RZT3_9MAGN</name>
<dbReference type="EMBL" id="JAJJMB010016078">
    <property type="protein sequence ID" value="KAI3849848.1"/>
    <property type="molecule type" value="Genomic_DNA"/>
</dbReference>
<sequence length="221" mass="25097">MFRFFSCFRSSNVHSSQSTRRNGYAEQAEFLCDAGVRVFKLGELIVATDKFSPGRVLNEGKLGRVYKGILKDGKEVAVKCLLSLQICLGELNLHLHDLKLGKGKKPLDWKTRMKIAEGVARALEYLHDGMNPTIIYYCLEVSKILLDENYNPKLSDFGCAENAIPVDHCRVYTKPAHGYVSPDSRARPMLRDIKKFPEIADPLMERQYPYSELAKMCTTRT</sequence>
<accession>A0AAD4RZT3</accession>
<protein>
    <recommendedName>
        <fullName evidence="4">Protein kinase domain-containing protein</fullName>
    </recommendedName>
</protein>
<dbReference type="GO" id="GO:0004674">
    <property type="term" value="F:protein serine/threonine kinase activity"/>
    <property type="evidence" value="ECO:0007669"/>
    <property type="project" value="UniProtKB-KW"/>
</dbReference>
<keyword evidence="6" id="KW-1185">Reference proteome</keyword>
<evidence type="ECO:0000256" key="1">
    <source>
        <dbReference type="ARBA" id="ARBA00004370"/>
    </source>
</evidence>